<organism evidence="1 2">
    <name type="scientific">Scylla paramamosain</name>
    <name type="common">Mud crab</name>
    <dbReference type="NCBI Taxonomy" id="85552"/>
    <lineage>
        <taxon>Eukaryota</taxon>
        <taxon>Metazoa</taxon>
        <taxon>Ecdysozoa</taxon>
        <taxon>Arthropoda</taxon>
        <taxon>Crustacea</taxon>
        <taxon>Multicrustacea</taxon>
        <taxon>Malacostraca</taxon>
        <taxon>Eumalacostraca</taxon>
        <taxon>Eucarida</taxon>
        <taxon>Decapoda</taxon>
        <taxon>Pleocyemata</taxon>
        <taxon>Brachyura</taxon>
        <taxon>Eubrachyura</taxon>
        <taxon>Portunoidea</taxon>
        <taxon>Portunidae</taxon>
        <taxon>Portuninae</taxon>
        <taxon>Scylla</taxon>
    </lineage>
</organism>
<keyword evidence="2" id="KW-1185">Reference proteome</keyword>
<proteinExistence type="predicted"/>
<dbReference type="Proteomes" id="UP001487740">
    <property type="component" value="Unassembled WGS sequence"/>
</dbReference>
<evidence type="ECO:0000313" key="1">
    <source>
        <dbReference type="EMBL" id="KAK8371723.1"/>
    </source>
</evidence>
<reference evidence="1 2" key="1">
    <citation type="submission" date="2023-03" db="EMBL/GenBank/DDBJ databases">
        <title>High-quality genome of Scylla paramamosain provides insights in environmental adaptation.</title>
        <authorList>
            <person name="Zhang L."/>
        </authorList>
    </citation>
    <scope>NUCLEOTIDE SEQUENCE [LARGE SCALE GENOMIC DNA]</scope>
    <source>
        <strain evidence="1">LZ_2023a</strain>
        <tissue evidence="1">Muscle</tissue>
    </source>
</reference>
<name>A0AAW0S9L9_SCYPA</name>
<comment type="caution">
    <text evidence="1">The sequence shown here is derived from an EMBL/GenBank/DDBJ whole genome shotgun (WGS) entry which is preliminary data.</text>
</comment>
<protein>
    <submittedName>
        <fullName evidence="1">Uncharacterized protein</fullName>
    </submittedName>
</protein>
<sequence length="235" mass="25542">MTPTDHPIACPFTSGTQACQVFEDLSASSARNGVTSCRPFREVLPEAQLQFRLATTCQHFDLAGAITDAFEQRSPLAWWRLLSFPYKNLLAKTADPSSPQETDFRISSETSSLMRFSVVEDDVLAAIKATPLGSAAGLNGVRLLHLSQLFGGRTAEAGHRLLNALTELCNSTIAGNIPEHTREAFTAIKKKNGGVRPIAVGSIYRRLVSNLLSTWNTSGPFISALTLYFATLQLL</sequence>
<dbReference type="AlphaFoldDB" id="A0AAW0S9L9"/>
<gene>
    <name evidence="1" type="ORF">O3P69_018973</name>
</gene>
<dbReference type="EMBL" id="JARAKH010006415">
    <property type="protein sequence ID" value="KAK8371723.1"/>
    <property type="molecule type" value="Genomic_DNA"/>
</dbReference>
<accession>A0AAW0S9L9</accession>
<evidence type="ECO:0000313" key="2">
    <source>
        <dbReference type="Proteomes" id="UP001487740"/>
    </source>
</evidence>